<organism evidence="1 2">
    <name type="scientific">Stylonychia lemnae</name>
    <name type="common">Ciliate</name>
    <dbReference type="NCBI Taxonomy" id="5949"/>
    <lineage>
        <taxon>Eukaryota</taxon>
        <taxon>Sar</taxon>
        <taxon>Alveolata</taxon>
        <taxon>Ciliophora</taxon>
        <taxon>Intramacronucleata</taxon>
        <taxon>Spirotrichea</taxon>
        <taxon>Stichotrichia</taxon>
        <taxon>Sporadotrichida</taxon>
        <taxon>Oxytrichidae</taxon>
        <taxon>Stylonychinae</taxon>
        <taxon>Stylonychia</taxon>
    </lineage>
</organism>
<dbReference type="AlphaFoldDB" id="A0A078AV91"/>
<dbReference type="InParanoid" id="A0A078AV91"/>
<evidence type="ECO:0000313" key="2">
    <source>
        <dbReference type="Proteomes" id="UP000039865"/>
    </source>
</evidence>
<dbReference type="EMBL" id="CCKQ01013522">
    <property type="protein sequence ID" value="CDW85192.1"/>
    <property type="molecule type" value="Genomic_DNA"/>
</dbReference>
<protein>
    <submittedName>
        <fullName evidence="1">Uncharacterized protein</fullName>
    </submittedName>
</protein>
<proteinExistence type="predicted"/>
<keyword evidence="2" id="KW-1185">Reference proteome</keyword>
<accession>A0A078AV91</accession>
<sequence length="71" mass="8241">MRLGAEQVQREGKLAKDSSPTMIISVLDGQEIYSKKIKVNDKVIDDMQLSNRNNVSLKVKQYLLKTYEDYY</sequence>
<gene>
    <name evidence="1" type="primary">Contig6849.g7324</name>
    <name evidence="1" type="ORF">STYLEM_14265</name>
</gene>
<reference evidence="1 2" key="1">
    <citation type="submission" date="2014-06" db="EMBL/GenBank/DDBJ databases">
        <authorList>
            <person name="Swart Estienne"/>
        </authorList>
    </citation>
    <scope>NUCLEOTIDE SEQUENCE [LARGE SCALE GENOMIC DNA]</scope>
    <source>
        <strain evidence="1 2">130c</strain>
    </source>
</reference>
<dbReference type="Proteomes" id="UP000039865">
    <property type="component" value="Unassembled WGS sequence"/>
</dbReference>
<name>A0A078AV91_STYLE</name>
<evidence type="ECO:0000313" key="1">
    <source>
        <dbReference type="EMBL" id="CDW85192.1"/>
    </source>
</evidence>